<organism evidence="1 2">
    <name type="scientific">Armillaria luteobubalina</name>
    <dbReference type="NCBI Taxonomy" id="153913"/>
    <lineage>
        <taxon>Eukaryota</taxon>
        <taxon>Fungi</taxon>
        <taxon>Dikarya</taxon>
        <taxon>Basidiomycota</taxon>
        <taxon>Agaricomycotina</taxon>
        <taxon>Agaricomycetes</taxon>
        <taxon>Agaricomycetidae</taxon>
        <taxon>Agaricales</taxon>
        <taxon>Marasmiineae</taxon>
        <taxon>Physalacriaceae</taxon>
        <taxon>Armillaria</taxon>
    </lineage>
</organism>
<dbReference type="EMBL" id="JAUEPU010000006">
    <property type="protein sequence ID" value="KAK0501732.1"/>
    <property type="molecule type" value="Genomic_DNA"/>
</dbReference>
<protein>
    <submittedName>
        <fullName evidence="1">Uncharacterized protein</fullName>
    </submittedName>
</protein>
<evidence type="ECO:0000313" key="1">
    <source>
        <dbReference type="EMBL" id="KAK0501732.1"/>
    </source>
</evidence>
<sequence length="74" mass="8410">MSKLSVVSSVALRSTFLGLVIHPVFNFITTLCQDGLMATRIFAYSFANQRRKMRLPSLCRVRRWLGKDSALECT</sequence>
<accession>A0AA39USP9</accession>
<name>A0AA39USP9_9AGAR</name>
<comment type="caution">
    <text evidence="1">The sequence shown here is derived from an EMBL/GenBank/DDBJ whole genome shotgun (WGS) entry which is preliminary data.</text>
</comment>
<keyword evidence="2" id="KW-1185">Reference proteome</keyword>
<dbReference type="AlphaFoldDB" id="A0AA39USP9"/>
<gene>
    <name evidence="1" type="ORF">EDD18DRAFT_1144125</name>
</gene>
<dbReference type="Proteomes" id="UP001175228">
    <property type="component" value="Unassembled WGS sequence"/>
</dbReference>
<evidence type="ECO:0000313" key="2">
    <source>
        <dbReference type="Proteomes" id="UP001175228"/>
    </source>
</evidence>
<proteinExistence type="predicted"/>
<reference evidence="1" key="1">
    <citation type="submission" date="2023-06" db="EMBL/GenBank/DDBJ databases">
        <authorList>
            <consortium name="Lawrence Berkeley National Laboratory"/>
            <person name="Ahrendt S."/>
            <person name="Sahu N."/>
            <person name="Indic B."/>
            <person name="Wong-Bajracharya J."/>
            <person name="Merenyi Z."/>
            <person name="Ke H.-M."/>
            <person name="Monk M."/>
            <person name="Kocsube S."/>
            <person name="Drula E."/>
            <person name="Lipzen A."/>
            <person name="Balint B."/>
            <person name="Henrissat B."/>
            <person name="Andreopoulos B."/>
            <person name="Martin F.M."/>
            <person name="Harder C.B."/>
            <person name="Rigling D."/>
            <person name="Ford K.L."/>
            <person name="Foster G.D."/>
            <person name="Pangilinan J."/>
            <person name="Papanicolaou A."/>
            <person name="Barry K."/>
            <person name="LaButti K."/>
            <person name="Viragh M."/>
            <person name="Koriabine M."/>
            <person name="Yan M."/>
            <person name="Riley R."/>
            <person name="Champramary S."/>
            <person name="Plett K.L."/>
            <person name="Tsai I.J."/>
            <person name="Slot J."/>
            <person name="Sipos G."/>
            <person name="Plett J."/>
            <person name="Nagy L.G."/>
            <person name="Grigoriev I.V."/>
        </authorList>
    </citation>
    <scope>NUCLEOTIDE SEQUENCE</scope>
    <source>
        <strain evidence="1">HWK02</strain>
    </source>
</reference>